<dbReference type="InterPro" id="IPR009057">
    <property type="entry name" value="Homeodomain-like_sf"/>
</dbReference>
<dbReference type="EMBL" id="JAFIWB010000004">
    <property type="protein sequence ID" value="MBN6101866.1"/>
    <property type="molecule type" value="Genomic_DNA"/>
</dbReference>
<dbReference type="InterPro" id="IPR039536">
    <property type="entry name" value="TetR_C_Proteobacteria"/>
</dbReference>
<dbReference type="InterPro" id="IPR036271">
    <property type="entry name" value="Tet_transcr_reg_TetR-rel_C_sf"/>
</dbReference>
<reference evidence="5 6" key="1">
    <citation type="submission" date="2021-02" db="EMBL/GenBank/DDBJ databases">
        <title>Taxonomically Unique Crown Gall-Associated Xanthomonas Stains Have Deficiency in Virulence Repertories.</title>
        <authorList>
            <person name="Mafakheri H."/>
            <person name="Taghavi S.M."/>
            <person name="Dimkic I."/>
            <person name="Nemanja K."/>
            <person name="Osdaghi E."/>
        </authorList>
    </citation>
    <scope>NUCLEOTIDE SEQUENCE [LARGE SCALE GENOMIC DNA]</scope>
    <source>
        <strain evidence="5 6">FX4</strain>
    </source>
</reference>
<comment type="caution">
    <text evidence="5">The sequence shown here is derived from an EMBL/GenBank/DDBJ whole genome shotgun (WGS) entry which is preliminary data.</text>
</comment>
<keyword evidence="1 2" id="KW-0238">DNA-binding</keyword>
<dbReference type="Pfam" id="PF14246">
    <property type="entry name" value="TetR_C_7"/>
    <property type="match status" value="1"/>
</dbReference>
<accession>A0ABS3B374</accession>
<feature type="compositionally biased region" description="Low complexity" evidence="3">
    <location>
        <begin position="206"/>
        <end position="216"/>
    </location>
</feature>
<dbReference type="InterPro" id="IPR001647">
    <property type="entry name" value="HTH_TetR"/>
</dbReference>
<dbReference type="Gene3D" id="1.10.357.10">
    <property type="entry name" value="Tetracycline Repressor, domain 2"/>
    <property type="match status" value="1"/>
</dbReference>
<dbReference type="PRINTS" id="PR00455">
    <property type="entry name" value="HTHTETR"/>
</dbReference>
<evidence type="ECO:0000313" key="5">
    <source>
        <dbReference type="EMBL" id="MBN6101866.1"/>
    </source>
</evidence>
<gene>
    <name evidence="5" type="ORF">JR064_06755</name>
</gene>
<feature type="region of interest" description="Disordered" evidence="3">
    <location>
        <begin position="206"/>
        <end position="226"/>
    </location>
</feature>
<dbReference type="PANTHER" id="PTHR30055:SF119">
    <property type="entry name" value="NALC"/>
    <property type="match status" value="1"/>
</dbReference>
<dbReference type="PANTHER" id="PTHR30055">
    <property type="entry name" value="HTH-TYPE TRANSCRIPTIONAL REGULATOR RUTR"/>
    <property type="match status" value="1"/>
</dbReference>
<dbReference type="Proteomes" id="UP000695802">
    <property type="component" value="Unassembled WGS sequence"/>
</dbReference>
<dbReference type="PROSITE" id="PS50977">
    <property type="entry name" value="HTH_TETR_2"/>
    <property type="match status" value="1"/>
</dbReference>
<organism evidence="5 6">
    <name type="scientific">Xanthomonas bonasiae</name>
    <dbReference type="NCBI Taxonomy" id="2810351"/>
    <lineage>
        <taxon>Bacteria</taxon>
        <taxon>Pseudomonadati</taxon>
        <taxon>Pseudomonadota</taxon>
        <taxon>Gammaproteobacteria</taxon>
        <taxon>Lysobacterales</taxon>
        <taxon>Lysobacteraceae</taxon>
        <taxon>Xanthomonas</taxon>
    </lineage>
</organism>
<keyword evidence="6" id="KW-1185">Reference proteome</keyword>
<dbReference type="InterPro" id="IPR050109">
    <property type="entry name" value="HTH-type_TetR-like_transc_reg"/>
</dbReference>
<feature type="DNA-binding region" description="H-T-H motif" evidence="2">
    <location>
        <begin position="29"/>
        <end position="48"/>
    </location>
</feature>
<evidence type="ECO:0000256" key="2">
    <source>
        <dbReference type="PROSITE-ProRule" id="PRU00335"/>
    </source>
</evidence>
<evidence type="ECO:0000256" key="3">
    <source>
        <dbReference type="SAM" id="MobiDB-lite"/>
    </source>
</evidence>
<evidence type="ECO:0000256" key="1">
    <source>
        <dbReference type="ARBA" id="ARBA00023125"/>
    </source>
</evidence>
<dbReference type="SUPFAM" id="SSF46689">
    <property type="entry name" value="Homeodomain-like"/>
    <property type="match status" value="1"/>
</dbReference>
<proteinExistence type="predicted"/>
<sequence length="226" mass="24283">MKVRTEARREAIVEAATKLFQELGYERASMNELAKRLGGSKATLYGYFASKEKLFSAVVRAAATAHLSDAIRRLQAPLAGETDLQSMLLHFGECMLQVVTNDALAIAVYRMVVAEAGRSEVGQLFYQAGPSESVVAVAAVLEAAMARGELRNSDPTIAALHFLALLTAEVDARIYQRDPPPLAPALVRKMTQRAVEQFLLGAAPRQATGTGARAAGKVSARKRGRA</sequence>
<evidence type="ECO:0000313" key="6">
    <source>
        <dbReference type="Proteomes" id="UP000695802"/>
    </source>
</evidence>
<dbReference type="SUPFAM" id="SSF48498">
    <property type="entry name" value="Tetracyclin repressor-like, C-terminal domain"/>
    <property type="match status" value="1"/>
</dbReference>
<feature type="domain" description="HTH tetR-type" evidence="4">
    <location>
        <begin position="6"/>
        <end position="66"/>
    </location>
</feature>
<dbReference type="RefSeq" id="WP_206229204.1">
    <property type="nucleotide sequence ID" value="NZ_JAFIWB010000004.1"/>
</dbReference>
<name>A0ABS3B374_9XANT</name>
<evidence type="ECO:0000259" key="4">
    <source>
        <dbReference type="PROSITE" id="PS50977"/>
    </source>
</evidence>
<protein>
    <submittedName>
        <fullName evidence="5">TetR/AcrR family transcriptional regulator</fullName>
    </submittedName>
</protein>
<dbReference type="Pfam" id="PF00440">
    <property type="entry name" value="TetR_N"/>
    <property type="match status" value="1"/>
</dbReference>